<dbReference type="Proteomes" id="UP000310200">
    <property type="component" value="Unassembled WGS sequence"/>
</dbReference>
<proteinExistence type="predicted"/>
<protein>
    <submittedName>
        <fullName evidence="2">Uncharacterized protein</fullName>
    </submittedName>
</protein>
<evidence type="ECO:0000256" key="1">
    <source>
        <dbReference type="SAM" id="MobiDB-lite"/>
    </source>
</evidence>
<gene>
    <name evidence="2" type="ORF">DBV15_04503</name>
</gene>
<organism evidence="2 3">
    <name type="scientific">Temnothorax longispinosus</name>
    <dbReference type="NCBI Taxonomy" id="300112"/>
    <lineage>
        <taxon>Eukaryota</taxon>
        <taxon>Metazoa</taxon>
        <taxon>Ecdysozoa</taxon>
        <taxon>Arthropoda</taxon>
        <taxon>Hexapoda</taxon>
        <taxon>Insecta</taxon>
        <taxon>Pterygota</taxon>
        <taxon>Neoptera</taxon>
        <taxon>Endopterygota</taxon>
        <taxon>Hymenoptera</taxon>
        <taxon>Apocrita</taxon>
        <taxon>Aculeata</taxon>
        <taxon>Formicoidea</taxon>
        <taxon>Formicidae</taxon>
        <taxon>Myrmicinae</taxon>
        <taxon>Temnothorax</taxon>
    </lineage>
</organism>
<comment type="caution">
    <text evidence="2">The sequence shown here is derived from an EMBL/GenBank/DDBJ whole genome shotgun (WGS) entry which is preliminary data.</text>
</comment>
<dbReference type="EMBL" id="QBLH01002884">
    <property type="protein sequence ID" value="TGZ46464.1"/>
    <property type="molecule type" value="Genomic_DNA"/>
</dbReference>
<feature type="compositionally biased region" description="Basic and acidic residues" evidence="1">
    <location>
        <begin position="9"/>
        <end position="19"/>
    </location>
</feature>
<name>A0A4V3S9U1_9HYME</name>
<reference evidence="2 3" key="1">
    <citation type="journal article" date="2019" name="Philos. Trans. R. Soc. Lond., B, Biol. Sci.">
        <title>Ant behaviour and brain gene expression of defending hosts depend on the ecological success of the intruding social parasite.</title>
        <authorList>
            <person name="Kaur R."/>
            <person name="Stoldt M."/>
            <person name="Jongepier E."/>
            <person name="Feldmeyer B."/>
            <person name="Menzel F."/>
            <person name="Bornberg-Bauer E."/>
            <person name="Foitzik S."/>
        </authorList>
    </citation>
    <scope>NUCLEOTIDE SEQUENCE [LARGE SCALE GENOMIC DNA]</scope>
    <source>
        <tissue evidence="2">Whole body</tissue>
    </source>
</reference>
<keyword evidence="3" id="KW-1185">Reference proteome</keyword>
<feature type="region of interest" description="Disordered" evidence="1">
    <location>
        <begin position="1"/>
        <end position="27"/>
    </location>
</feature>
<accession>A0A4V3S9U1</accession>
<dbReference type="AlphaFoldDB" id="A0A4V3S9U1"/>
<sequence length="210" mass="22372">MAPSLRGPDSAEGRGERKLSPGTRNQETGIGVTHHFVVVSSVTSCRFQTELMSDAALSAAYRSGLPESAIANGLFTADARVGRALSFPRGVGRTEYGRRTIALCASQKPTTFSPRTTTRALALASGRRQGGYGHMFDGRTDGPSSRLTRALDVVPETNGPTPSSSTRTRVRTYTNAYAHASKYAETEADLEALSSHQLSHPGSLLNPVSF</sequence>
<evidence type="ECO:0000313" key="2">
    <source>
        <dbReference type="EMBL" id="TGZ46464.1"/>
    </source>
</evidence>
<evidence type="ECO:0000313" key="3">
    <source>
        <dbReference type="Proteomes" id="UP000310200"/>
    </source>
</evidence>